<protein>
    <submittedName>
        <fullName evidence="1">Uncharacterized protein</fullName>
    </submittedName>
</protein>
<dbReference type="AlphaFoldDB" id="A0A6M3Y2H6"/>
<accession>A0A6M3Y2H6</accession>
<evidence type="ECO:0000313" key="1">
    <source>
        <dbReference type="EMBL" id="QJI04429.1"/>
    </source>
</evidence>
<sequence>MQAELKLEPKPTSVLLGLQRIMAEYQGHDGGWWTLWGLQEALYRRFGLQSSEAAISARIRDLRKQGWKVERRRLGSVGKSRACGYRLRTGGTA</sequence>
<reference evidence="1" key="1">
    <citation type="submission" date="2020-03" db="EMBL/GenBank/DDBJ databases">
        <title>The deep terrestrial virosphere.</title>
        <authorList>
            <person name="Holmfeldt K."/>
            <person name="Nilsson E."/>
            <person name="Simone D."/>
            <person name="Lopez-Fernandez M."/>
            <person name="Wu X."/>
            <person name="de Brujin I."/>
            <person name="Lundin D."/>
            <person name="Andersson A."/>
            <person name="Bertilsson S."/>
            <person name="Dopson M."/>
        </authorList>
    </citation>
    <scope>NUCLEOTIDE SEQUENCE</scope>
    <source>
        <strain evidence="1">TM448B08429</strain>
    </source>
</reference>
<organism evidence="1">
    <name type="scientific">viral metagenome</name>
    <dbReference type="NCBI Taxonomy" id="1070528"/>
    <lineage>
        <taxon>unclassified sequences</taxon>
        <taxon>metagenomes</taxon>
        <taxon>organismal metagenomes</taxon>
    </lineage>
</organism>
<dbReference type="EMBL" id="MT145179">
    <property type="protein sequence ID" value="QJI04429.1"/>
    <property type="molecule type" value="Genomic_DNA"/>
</dbReference>
<gene>
    <name evidence="1" type="ORF">TM448B08429_0002</name>
</gene>
<proteinExistence type="predicted"/>
<name>A0A6M3Y2H6_9ZZZZ</name>